<comment type="caution">
    <text evidence="2">The sequence shown here is derived from an EMBL/GenBank/DDBJ whole genome shotgun (WGS) entry which is preliminary data.</text>
</comment>
<proteinExistence type="predicted"/>
<evidence type="ECO:0000313" key="2">
    <source>
        <dbReference type="EMBL" id="MFC5346241.1"/>
    </source>
</evidence>
<evidence type="ECO:0000313" key="3">
    <source>
        <dbReference type="Proteomes" id="UP001596152"/>
    </source>
</evidence>
<dbReference type="Proteomes" id="UP001596152">
    <property type="component" value="Unassembled WGS sequence"/>
</dbReference>
<evidence type="ECO:0008006" key="4">
    <source>
        <dbReference type="Google" id="ProtNLM"/>
    </source>
</evidence>
<dbReference type="RefSeq" id="WP_374036755.1">
    <property type="nucleotide sequence ID" value="NZ_CP169082.1"/>
</dbReference>
<sequence length="204" mass="22877">MRAARLPKLAIVVAALAVAQLGFAQPDEPASLVQLADDLCFYPDGDHAVTWDNAARRGFTPILTEHIPGLRLPGVRQLRGFTKTIDGTEVRVLTAVNRWRAMGRGFASFHLCWVSALPANRESVDSRLGEFLKLEHFPQDDASVFAWLPQADGSRQPVSRRAFGRRYFQLSRDQGMRTVMTNHTGDRVSITYMRPVGSCEDWCY</sequence>
<feature type="signal peptide" evidence="1">
    <location>
        <begin position="1"/>
        <end position="24"/>
    </location>
</feature>
<accession>A0ABW0FXJ0</accession>
<dbReference type="EMBL" id="JBHSLF010000056">
    <property type="protein sequence ID" value="MFC5346241.1"/>
    <property type="molecule type" value="Genomic_DNA"/>
</dbReference>
<organism evidence="2 3">
    <name type="scientific">Brevundimonas staleyi</name>
    <dbReference type="NCBI Taxonomy" id="74326"/>
    <lineage>
        <taxon>Bacteria</taxon>
        <taxon>Pseudomonadati</taxon>
        <taxon>Pseudomonadota</taxon>
        <taxon>Alphaproteobacteria</taxon>
        <taxon>Caulobacterales</taxon>
        <taxon>Caulobacteraceae</taxon>
        <taxon>Brevundimonas</taxon>
    </lineage>
</organism>
<keyword evidence="3" id="KW-1185">Reference proteome</keyword>
<name>A0ABW0FXJ0_9CAUL</name>
<reference evidence="3" key="1">
    <citation type="journal article" date="2019" name="Int. J. Syst. Evol. Microbiol.">
        <title>The Global Catalogue of Microorganisms (GCM) 10K type strain sequencing project: providing services to taxonomists for standard genome sequencing and annotation.</title>
        <authorList>
            <consortium name="The Broad Institute Genomics Platform"/>
            <consortium name="The Broad Institute Genome Sequencing Center for Infectious Disease"/>
            <person name="Wu L."/>
            <person name="Ma J."/>
        </authorList>
    </citation>
    <scope>NUCLEOTIDE SEQUENCE [LARGE SCALE GENOMIC DNA]</scope>
    <source>
        <strain evidence="3">JCM 12125</strain>
    </source>
</reference>
<feature type="chain" id="PRO_5046006681" description="DUF4892 domain-containing protein" evidence="1">
    <location>
        <begin position="25"/>
        <end position="204"/>
    </location>
</feature>
<gene>
    <name evidence="2" type="ORF">ACFPIE_20180</name>
</gene>
<evidence type="ECO:0000256" key="1">
    <source>
        <dbReference type="SAM" id="SignalP"/>
    </source>
</evidence>
<protein>
    <recommendedName>
        <fullName evidence="4">DUF4892 domain-containing protein</fullName>
    </recommendedName>
</protein>
<keyword evidence="1" id="KW-0732">Signal</keyword>